<accession>A0A0L0UKU2</accession>
<gene>
    <name evidence="2" type="ORF">PSTG_18971</name>
</gene>
<dbReference type="EMBL" id="AJIL01004652">
    <property type="protein sequence ID" value="KNE87638.1"/>
    <property type="molecule type" value="Genomic_DNA"/>
</dbReference>
<keyword evidence="3" id="KW-1185">Reference proteome</keyword>
<feature type="non-terminal residue" evidence="2">
    <location>
        <position position="116"/>
    </location>
</feature>
<dbReference type="AlphaFoldDB" id="A0A0L0UKU2"/>
<name>A0A0L0UKU2_9BASI</name>
<sequence length="116" mass="13218">MFQFISTRELSACYCFRDNLNKATDKFLIFMQNTIGSPTGREPQMLMMATQMPRNKRAQKAFDPDGNPGKTKRIITLESDDDVVQDYEDDDEVEVQGHADKKSRPTGSDLDSDHHS</sequence>
<comment type="caution">
    <text evidence="2">The sequence shown here is derived from an EMBL/GenBank/DDBJ whole genome shotgun (WGS) entry which is preliminary data.</text>
</comment>
<feature type="compositionally biased region" description="Acidic residues" evidence="1">
    <location>
        <begin position="78"/>
        <end position="94"/>
    </location>
</feature>
<evidence type="ECO:0000256" key="1">
    <source>
        <dbReference type="SAM" id="MobiDB-lite"/>
    </source>
</evidence>
<feature type="region of interest" description="Disordered" evidence="1">
    <location>
        <begin position="54"/>
        <end position="116"/>
    </location>
</feature>
<dbReference type="Proteomes" id="UP000054564">
    <property type="component" value="Unassembled WGS sequence"/>
</dbReference>
<protein>
    <submittedName>
        <fullName evidence="2">Uncharacterized protein</fullName>
    </submittedName>
</protein>
<evidence type="ECO:0000313" key="3">
    <source>
        <dbReference type="Proteomes" id="UP000054564"/>
    </source>
</evidence>
<reference evidence="3" key="1">
    <citation type="submission" date="2014-03" db="EMBL/GenBank/DDBJ databases">
        <title>The Genome Sequence of Puccinia striiformis f. sp. tritici PST-78.</title>
        <authorList>
            <consortium name="The Broad Institute Genome Sequencing Platform"/>
            <person name="Cuomo C."/>
            <person name="Hulbert S."/>
            <person name="Chen X."/>
            <person name="Walker B."/>
            <person name="Young S.K."/>
            <person name="Zeng Q."/>
            <person name="Gargeya S."/>
            <person name="Fitzgerald M."/>
            <person name="Haas B."/>
            <person name="Abouelleil A."/>
            <person name="Alvarado L."/>
            <person name="Arachchi H.M."/>
            <person name="Berlin A.M."/>
            <person name="Chapman S.B."/>
            <person name="Goldberg J."/>
            <person name="Griggs A."/>
            <person name="Gujja S."/>
            <person name="Hansen M."/>
            <person name="Howarth C."/>
            <person name="Imamovic A."/>
            <person name="Larimer J."/>
            <person name="McCowan C."/>
            <person name="Montmayeur A."/>
            <person name="Murphy C."/>
            <person name="Neiman D."/>
            <person name="Pearson M."/>
            <person name="Priest M."/>
            <person name="Roberts A."/>
            <person name="Saif S."/>
            <person name="Shea T."/>
            <person name="Sisk P."/>
            <person name="Sykes S."/>
            <person name="Wortman J."/>
            <person name="Nusbaum C."/>
            <person name="Birren B."/>
        </authorList>
    </citation>
    <scope>NUCLEOTIDE SEQUENCE [LARGE SCALE GENOMIC DNA]</scope>
    <source>
        <strain evidence="3">race PST-78</strain>
    </source>
</reference>
<organism evidence="2 3">
    <name type="scientific">Puccinia striiformis f. sp. tritici PST-78</name>
    <dbReference type="NCBI Taxonomy" id="1165861"/>
    <lineage>
        <taxon>Eukaryota</taxon>
        <taxon>Fungi</taxon>
        <taxon>Dikarya</taxon>
        <taxon>Basidiomycota</taxon>
        <taxon>Pucciniomycotina</taxon>
        <taxon>Pucciniomycetes</taxon>
        <taxon>Pucciniales</taxon>
        <taxon>Pucciniaceae</taxon>
        <taxon>Puccinia</taxon>
    </lineage>
</organism>
<evidence type="ECO:0000313" key="2">
    <source>
        <dbReference type="EMBL" id="KNE87638.1"/>
    </source>
</evidence>
<proteinExistence type="predicted"/>